<dbReference type="OrthoDB" id="9806522at2"/>
<dbReference type="RefSeq" id="WP_042230405.1">
    <property type="nucleotide sequence ID" value="NZ_CP026520.1"/>
</dbReference>
<dbReference type="GeneID" id="95377903"/>
<keyword evidence="5 7" id="KW-1133">Transmembrane helix</keyword>
<accession>A0A410X1X6</accession>
<dbReference type="PANTHER" id="PTHR43840:SF15">
    <property type="entry name" value="MITOCHONDRIAL METAL TRANSPORTER 1-RELATED"/>
    <property type="match status" value="1"/>
</dbReference>
<dbReference type="FunFam" id="1.20.1510.10:FF:000006">
    <property type="entry name" value="Divalent cation efflux transporter"/>
    <property type="match status" value="1"/>
</dbReference>
<dbReference type="SUPFAM" id="SSF161111">
    <property type="entry name" value="Cation efflux protein transmembrane domain-like"/>
    <property type="match status" value="1"/>
</dbReference>
<dbReference type="Gene3D" id="1.20.1510.10">
    <property type="entry name" value="Cation efflux protein transmembrane domain"/>
    <property type="match status" value="1"/>
</dbReference>
<gene>
    <name evidence="10" type="ORF">M5X16_02765</name>
    <name evidence="11" type="ORF">PC41400_24210</name>
</gene>
<keyword evidence="3" id="KW-0813">Transport</keyword>
<feature type="transmembrane region" description="Helical" evidence="7">
    <location>
        <begin position="156"/>
        <end position="174"/>
    </location>
</feature>
<evidence type="ECO:0000256" key="7">
    <source>
        <dbReference type="SAM" id="Phobius"/>
    </source>
</evidence>
<dbReference type="InterPro" id="IPR036837">
    <property type="entry name" value="Cation_efflux_CTD_sf"/>
</dbReference>
<sequence length="317" mass="34273">MSDERFQKAEVAAWIGIGGNIGLTVLKGVVGVMAGSRSLLADAVHSASDTAGSFASLRSLKAPGTPVDHGRSYGRDKAESIAAILIAVIMTIISVEISMNAVKDMVSGVRKAPESYALIAVIASLVCKEVMFRYNYWVGKKLGSRDLVTGTWEHRSGVYSSIMALAGVGGALIGEKMGWGFMYYLDPAAAVAVTLLIVKNSYGVITDALQKTMDRALHQEDARDMIDAVQGVKGVISVEDLRAREHGHYVIVELRISVNPRISVLEGNEIARSVKYQLMKKFIHLSDVTIHVFPYDSGYPYKHSIDAAANDSAQMLH</sequence>
<evidence type="ECO:0000313" key="10">
    <source>
        <dbReference type="EMBL" id="MCY9594692.1"/>
    </source>
</evidence>
<feature type="transmembrane region" description="Helical" evidence="7">
    <location>
        <begin position="12"/>
        <end position="34"/>
    </location>
</feature>
<feature type="domain" description="Cation efflux protein cytoplasmic" evidence="9">
    <location>
        <begin position="218"/>
        <end position="295"/>
    </location>
</feature>
<dbReference type="NCBIfam" id="TIGR01297">
    <property type="entry name" value="CDF"/>
    <property type="match status" value="1"/>
</dbReference>
<dbReference type="InterPro" id="IPR027469">
    <property type="entry name" value="Cation_efflux_TMD_sf"/>
</dbReference>
<organism evidence="11 12">
    <name type="scientific">Paenibacillus chitinolyticus</name>
    <dbReference type="NCBI Taxonomy" id="79263"/>
    <lineage>
        <taxon>Bacteria</taxon>
        <taxon>Bacillati</taxon>
        <taxon>Bacillota</taxon>
        <taxon>Bacilli</taxon>
        <taxon>Bacillales</taxon>
        <taxon>Paenibacillaceae</taxon>
        <taxon>Paenibacillus</taxon>
    </lineage>
</organism>
<dbReference type="PANTHER" id="PTHR43840">
    <property type="entry name" value="MITOCHONDRIAL METAL TRANSPORTER 1-RELATED"/>
    <property type="match status" value="1"/>
</dbReference>
<reference evidence="11 12" key="1">
    <citation type="submission" date="2018-01" db="EMBL/GenBank/DDBJ databases">
        <title>The whole genome sequencing and assembly of Paenibacillus chitinolyticus KCCM 41400 strain.</title>
        <authorList>
            <person name="Kim J.-Y."/>
            <person name="Park M.-K."/>
            <person name="Lee Y.-J."/>
            <person name="Yi H."/>
            <person name="Bahn Y.-S."/>
            <person name="Kim J.F."/>
            <person name="Lee D.-W."/>
        </authorList>
    </citation>
    <scope>NUCLEOTIDE SEQUENCE [LARGE SCALE GENOMIC DNA]</scope>
    <source>
        <strain evidence="11 12">KCCM 41400</strain>
    </source>
</reference>
<evidence type="ECO:0000256" key="6">
    <source>
        <dbReference type="ARBA" id="ARBA00023136"/>
    </source>
</evidence>
<dbReference type="EMBL" id="JAMDMJ010000003">
    <property type="protein sequence ID" value="MCY9594692.1"/>
    <property type="molecule type" value="Genomic_DNA"/>
</dbReference>
<dbReference type="SUPFAM" id="SSF160240">
    <property type="entry name" value="Cation efflux protein cytoplasmic domain-like"/>
    <property type="match status" value="1"/>
</dbReference>
<evidence type="ECO:0000256" key="1">
    <source>
        <dbReference type="ARBA" id="ARBA00004141"/>
    </source>
</evidence>
<dbReference type="InterPro" id="IPR050291">
    <property type="entry name" value="CDF_Transporter"/>
</dbReference>
<evidence type="ECO:0000256" key="4">
    <source>
        <dbReference type="ARBA" id="ARBA00022692"/>
    </source>
</evidence>
<evidence type="ECO:0000259" key="9">
    <source>
        <dbReference type="Pfam" id="PF16916"/>
    </source>
</evidence>
<dbReference type="GO" id="GO:0008324">
    <property type="term" value="F:monoatomic cation transmembrane transporter activity"/>
    <property type="evidence" value="ECO:0007669"/>
    <property type="project" value="InterPro"/>
</dbReference>
<dbReference type="InterPro" id="IPR002524">
    <property type="entry name" value="Cation_efflux"/>
</dbReference>
<dbReference type="InterPro" id="IPR058533">
    <property type="entry name" value="Cation_efflux_TM"/>
</dbReference>
<dbReference type="Pfam" id="PF01545">
    <property type="entry name" value="Cation_efflux"/>
    <property type="match status" value="1"/>
</dbReference>
<evidence type="ECO:0000313" key="12">
    <source>
        <dbReference type="Proteomes" id="UP000288943"/>
    </source>
</evidence>
<keyword evidence="6 7" id="KW-0472">Membrane</keyword>
<dbReference type="Pfam" id="PF16916">
    <property type="entry name" value="ZT_dimer"/>
    <property type="match status" value="1"/>
</dbReference>
<protein>
    <submittedName>
        <fullName evidence="10">Cation diffusion facilitator family transporter</fullName>
    </submittedName>
    <submittedName>
        <fullName evidence="11">Cation transporter</fullName>
    </submittedName>
</protein>
<dbReference type="AlphaFoldDB" id="A0A410X1X6"/>
<evidence type="ECO:0000313" key="13">
    <source>
        <dbReference type="Proteomes" id="UP001527202"/>
    </source>
</evidence>
<keyword evidence="4 7" id="KW-0812">Transmembrane</keyword>
<keyword evidence="13" id="KW-1185">Reference proteome</keyword>
<feature type="domain" description="Cation efflux protein transmembrane" evidence="8">
    <location>
        <begin position="14"/>
        <end position="210"/>
    </location>
</feature>
<dbReference type="InterPro" id="IPR027470">
    <property type="entry name" value="Cation_efflux_CTD"/>
</dbReference>
<comment type="similarity">
    <text evidence="2">Belongs to the cation diffusion facilitator (CDF) transporter (TC 2.A.4) family.</text>
</comment>
<dbReference type="KEGG" id="pchi:PC41400_24210"/>
<feature type="transmembrane region" description="Helical" evidence="7">
    <location>
        <begin position="81"/>
        <end position="102"/>
    </location>
</feature>
<dbReference type="Gene3D" id="3.30.70.1350">
    <property type="entry name" value="Cation efflux protein, cytoplasmic domain"/>
    <property type="match status" value="1"/>
</dbReference>
<dbReference type="Proteomes" id="UP000288943">
    <property type="component" value="Chromosome"/>
</dbReference>
<name>A0A410X1X6_9BACL</name>
<dbReference type="EMBL" id="CP026520">
    <property type="protein sequence ID" value="QAV20615.1"/>
    <property type="molecule type" value="Genomic_DNA"/>
</dbReference>
<evidence type="ECO:0000256" key="3">
    <source>
        <dbReference type="ARBA" id="ARBA00022448"/>
    </source>
</evidence>
<evidence type="ECO:0000259" key="8">
    <source>
        <dbReference type="Pfam" id="PF01545"/>
    </source>
</evidence>
<evidence type="ECO:0000313" key="11">
    <source>
        <dbReference type="EMBL" id="QAV20615.1"/>
    </source>
</evidence>
<evidence type="ECO:0000256" key="5">
    <source>
        <dbReference type="ARBA" id="ARBA00022989"/>
    </source>
</evidence>
<feature type="transmembrane region" description="Helical" evidence="7">
    <location>
        <begin position="181"/>
        <end position="198"/>
    </location>
</feature>
<dbReference type="GO" id="GO:0016020">
    <property type="term" value="C:membrane"/>
    <property type="evidence" value="ECO:0007669"/>
    <property type="project" value="UniProtKB-SubCell"/>
</dbReference>
<comment type="subcellular location">
    <subcellularLocation>
        <location evidence="1">Membrane</location>
        <topology evidence="1">Multi-pass membrane protein</topology>
    </subcellularLocation>
</comment>
<reference evidence="10 13" key="2">
    <citation type="submission" date="2022-05" db="EMBL/GenBank/DDBJ databases">
        <title>Genome Sequencing of Bee-Associated Microbes.</title>
        <authorList>
            <person name="Dunlap C."/>
        </authorList>
    </citation>
    <scope>NUCLEOTIDE SEQUENCE [LARGE SCALE GENOMIC DNA]</scope>
    <source>
        <strain evidence="10 13">NRRL B-23120</strain>
    </source>
</reference>
<dbReference type="Proteomes" id="UP001527202">
    <property type="component" value="Unassembled WGS sequence"/>
</dbReference>
<evidence type="ECO:0000256" key="2">
    <source>
        <dbReference type="ARBA" id="ARBA00008114"/>
    </source>
</evidence>
<proteinExistence type="inferred from homology"/>